<keyword evidence="3" id="KW-1185">Reference proteome</keyword>
<reference evidence="1" key="1">
    <citation type="submission" date="2013-07" db="EMBL/GenBank/DDBJ databases">
        <title>The Genome Sequence of Cryptococcus bestiolae CBS10118.</title>
        <authorList>
            <consortium name="The Broad Institute Genome Sequencing Platform"/>
            <person name="Cuomo C."/>
            <person name="Litvintseva A."/>
            <person name="Chen Y."/>
            <person name="Heitman J."/>
            <person name="Sun S."/>
            <person name="Springer D."/>
            <person name="Dromer F."/>
            <person name="Young S.K."/>
            <person name="Zeng Q."/>
            <person name="Gargeya S."/>
            <person name="Fitzgerald M."/>
            <person name="Abouelleil A."/>
            <person name="Alvarado L."/>
            <person name="Berlin A.M."/>
            <person name="Chapman S.B."/>
            <person name="Dewar J."/>
            <person name="Goldberg J."/>
            <person name="Griggs A."/>
            <person name="Gujja S."/>
            <person name="Hansen M."/>
            <person name="Howarth C."/>
            <person name="Imamovic A."/>
            <person name="Larimer J."/>
            <person name="McCowan C."/>
            <person name="Murphy C."/>
            <person name="Pearson M."/>
            <person name="Priest M."/>
            <person name="Roberts A."/>
            <person name="Saif S."/>
            <person name="Shea T."/>
            <person name="Sykes S."/>
            <person name="Wortman J."/>
            <person name="Nusbaum C."/>
            <person name="Birren B."/>
        </authorList>
    </citation>
    <scope>NUCLEOTIDE SEQUENCE [LARGE SCALE GENOMIC DNA]</scope>
    <source>
        <strain evidence="1">CBS 10118</strain>
    </source>
</reference>
<dbReference type="Proteomes" id="UP000092730">
    <property type="component" value="Chromosome 1"/>
</dbReference>
<gene>
    <name evidence="1" type="ORF">I302_00049</name>
    <name evidence="2" type="ORF">I302_101366</name>
</gene>
<reference evidence="2" key="4">
    <citation type="submission" date="2024-02" db="EMBL/GenBank/DDBJ databases">
        <title>Comparative genomics of Cryptococcus and Kwoniella reveals pathogenesis evolution and contrasting modes of karyotype evolution via chromosome fusion or intercentromeric recombination.</title>
        <authorList>
            <person name="Coelho M.A."/>
            <person name="David-Palma M."/>
            <person name="Shea T."/>
            <person name="Bowers K."/>
            <person name="McGinley-Smith S."/>
            <person name="Mohammad A.W."/>
            <person name="Gnirke A."/>
            <person name="Yurkov A.M."/>
            <person name="Nowrousian M."/>
            <person name="Sun S."/>
            <person name="Cuomo C.A."/>
            <person name="Heitman J."/>
        </authorList>
    </citation>
    <scope>NUCLEOTIDE SEQUENCE</scope>
    <source>
        <strain evidence="2">CBS 10118</strain>
    </source>
</reference>
<evidence type="ECO:0000313" key="1">
    <source>
        <dbReference type="EMBL" id="OCF28561.1"/>
    </source>
</evidence>
<dbReference type="GeneID" id="30204448"/>
<dbReference type="RefSeq" id="XP_019049631.1">
    <property type="nucleotide sequence ID" value="XM_019186753.1"/>
</dbReference>
<dbReference type="AlphaFoldDB" id="A0A1B9GC15"/>
<dbReference type="EMBL" id="CP144541">
    <property type="protein sequence ID" value="WVW79397.1"/>
    <property type="molecule type" value="Genomic_DNA"/>
</dbReference>
<name>A0A1B9GC15_9TREE</name>
<evidence type="ECO:0000313" key="3">
    <source>
        <dbReference type="Proteomes" id="UP000092730"/>
    </source>
</evidence>
<sequence>MFSAADKVWELSDLRHNILRFLGIKNVVPLLTVDQTFFQYAVERIYENYRYFNYKATNRKFQDSRRMSIYRDAVRTLNLNDEYDIPQPPTEWLYLFTLFPNARTITRDREHLHRFSIDGTPKYTYERSQILQLVESRMEWDVDDSRNLPKEGIEGWTQRTLVHLYFFSQYLPNPMLEEKRKTDLYTLLRDHLTPSHVIPYRVSLDVGWGTRQLLDLIRHPKILSGSVRLEEIFSWQIDQDLVDMLHSQVNTIRIMRLIRPVNDIQPYGLTDLMCKLRWGEFRNLRELHIKCDRYITPTSSAALDIPQPVSHAAPGYGLIHLQITIYYPDGPPLSSEQMVEEKKVIRGFARCIATLCDPQKLPWHPPWIECRFKARCGDDEYERVNEILQEVFVREVRGCLSLGEDGQS</sequence>
<dbReference type="VEuPathDB" id="FungiDB:I302_00049"/>
<reference evidence="1" key="3">
    <citation type="submission" date="2014-01" db="EMBL/GenBank/DDBJ databases">
        <title>Evolution of pathogenesis and genome organization in the Tremellales.</title>
        <authorList>
            <person name="Cuomo C."/>
            <person name="Litvintseva A."/>
            <person name="Heitman J."/>
            <person name="Chen Y."/>
            <person name="Sun S."/>
            <person name="Springer D."/>
            <person name="Dromer F."/>
            <person name="Young S."/>
            <person name="Zeng Q."/>
            <person name="Chapman S."/>
            <person name="Gujja S."/>
            <person name="Saif S."/>
            <person name="Birren B."/>
        </authorList>
    </citation>
    <scope>NUCLEOTIDE SEQUENCE</scope>
    <source>
        <strain evidence="1">CBS 10118</strain>
    </source>
</reference>
<dbReference type="KEGG" id="kbi:30204448"/>
<evidence type="ECO:0000313" key="2">
    <source>
        <dbReference type="EMBL" id="WVW79397.1"/>
    </source>
</evidence>
<organism evidence="1">
    <name type="scientific">Kwoniella bestiolae CBS 10118</name>
    <dbReference type="NCBI Taxonomy" id="1296100"/>
    <lineage>
        <taxon>Eukaryota</taxon>
        <taxon>Fungi</taxon>
        <taxon>Dikarya</taxon>
        <taxon>Basidiomycota</taxon>
        <taxon>Agaricomycotina</taxon>
        <taxon>Tremellomycetes</taxon>
        <taxon>Tremellales</taxon>
        <taxon>Cryptococcaceae</taxon>
        <taxon>Kwoniella</taxon>
    </lineage>
</organism>
<reference evidence="2" key="2">
    <citation type="submission" date="2013-07" db="EMBL/GenBank/DDBJ databases">
        <authorList>
            <consortium name="The Broad Institute Genome Sequencing Platform"/>
            <person name="Cuomo C."/>
            <person name="Litvintseva A."/>
            <person name="Chen Y."/>
            <person name="Heitman J."/>
            <person name="Sun S."/>
            <person name="Springer D."/>
            <person name="Dromer F."/>
            <person name="Young S.K."/>
            <person name="Zeng Q."/>
            <person name="Gargeya S."/>
            <person name="Fitzgerald M."/>
            <person name="Abouelleil A."/>
            <person name="Alvarado L."/>
            <person name="Berlin A.M."/>
            <person name="Chapman S.B."/>
            <person name="Dewar J."/>
            <person name="Goldberg J."/>
            <person name="Griggs A."/>
            <person name="Gujja S."/>
            <person name="Hansen M."/>
            <person name="Howarth C."/>
            <person name="Imamovic A."/>
            <person name="Larimer J."/>
            <person name="McCowan C."/>
            <person name="Murphy C."/>
            <person name="Pearson M."/>
            <person name="Priest M."/>
            <person name="Roberts A."/>
            <person name="Saif S."/>
            <person name="Shea T."/>
            <person name="Sykes S."/>
            <person name="Wortman J."/>
            <person name="Nusbaum C."/>
            <person name="Birren B."/>
        </authorList>
    </citation>
    <scope>NUCLEOTIDE SEQUENCE</scope>
    <source>
        <strain evidence="2">CBS 10118</strain>
    </source>
</reference>
<accession>A0A1B9GC15</accession>
<proteinExistence type="predicted"/>
<dbReference type="EMBL" id="KI894018">
    <property type="protein sequence ID" value="OCF28561.1"/>
    <property type="molecule type" value="Genomic_DNA"/>
</dbReference>
<dbReference type="OrthoDB" id="10528542at2759"/>
<protein>
    <submittedName>
        <fullName evidence="1">Uncharacterized protein</fullName>
    </submittedName>
</protein>